<dbReference type="OMA" id="IACQPTE"/>
<evidence type="ECO:0000256" key="2">
    <source>
        <dbReference type="ARBA" id="ARBA00022448"/>
    </source>
</evidence>
<feature type="compositionally biased region" description="Polar residues" evidence="6">
    <location>
        <begin position="724"/>
        <end position="736"/>
    </location>
</feature>
<feature type="transmembrane region" description="Helical" evidence="7">
    <location>
        <begin position="316"/>
        <end position="335"/>
    </location>
</feature>
<feature type="transmembrane region" description="Helical" evidence="7">
    <location>
        <begin position="608"/>
        <end position="629"/>
    </location>
</feature>
<feature type="transmembrane region" description="Helical" evidence="7">
    <location>
        <begin position="512"/>
        <end position="532"/>
    </location>
</feature>
<keyword evidence="4 7" id="KW-1133">Transmembrane helix</keyword>
<evidence type="ECO:0000256" key="6">
    <source>
        <dbReference type="SAM" id="MobiDB-lite"/>
    </source>
</evidence>
<dbReference type="PANTHER" id="PTHR43243:SF4">
    <property type="entry name" value="CATIONIC AMINO ACID TRANSPORTER 4"/>
    <property type="match status" value="1"/>
</dbReference>
<protein>
    <submittedName>
        <fullName evidence="8">Cationic amino acid transporter</fullName>
    </submittedName>
</protein>
<dbReference type="PANTHER" id="PTHR43243">
    <property type="entry name" value="INNER MEMBRANE TRANSPORTER YGJI-RELATED"/>
    <property type="match status" value="1"/>
</dbReference>
<evidence type="ECO:0000256" key="3">
    <source>
        <dbReference type="ARBA" id="ARBA00022692"/>
    </source>
</evidence>
<dbReference type="Pfam" id="PF13520">
    <property type="entry name" value="AA_permease_2"/>
    <property type="match status" value="1"/>
</dbReference>
<feature type="region of interest" description="Disordered" evidence="6">
    <location>
        <begin position="1"/>
        <end position="104"/>
    </location>
</feature>
<dbReference type="GO" id="GO:0015171">
    <property type="term" value="F:amino acid transmembrane transporter activity"/>
    <property type="evidence" value="ECO:0007669"/>
    <property type="project" value="TreeGrafter"/>
</dbReference>
<feature type="region of interest" description="Disordered" evidence="6">
    <location>
        <begin position="723"/>
        <end position="774"/>
    </location>
</feature>
<feature type="compositionally biased region" description="Polar residues" evidence="6">
    <location>
        <begin position="79"/>
        <end position="104"/>
    </location>
</feature>
<evidence type="ECO:0000256" key="7">
    <source>
        <dbReference type="SAM" id="Phobius"/>
    </source>
</evidence>
<dbReference type="Proteomes" id="UP000007797">
    <property type="component" value="Unassembled WGS sequence"/>
</dbReference>
<evidence type="ECO:0000313" key="8">
    <source>
        <dbReference type="EMBL" id="EGG24082.1"/>
    </source>
</evidence>
<reference evidence="9" key="1">
    <citation type="journal article" date="2011" name="Genome Res.">
        <title>Phylogeny-wide analysis of social amoeba genomes highlights ancient origins for complex intercellular communication.</title>
        <authorList>
            <person name="Heidel A.J."/>
            <person name="Lawal H.M."/>
            <person name="Felder M."/>
            <person name="Schilde C."/>
            <person name="Helps N.R."/>
            <person name="Tunggal B."/>
            <person name="Rivero F."/>
            <person name="John U."/>
            <person name="Schleicher M."/>
            <person name="Eichinger L."/>
            <person name="Platzer M."/>
            <person name="Noegel A.A."/>
            <person name="Schaap P."/>
            <person name="Gloeckner G."/>
        </authorList>
    </citation>
    <scope>NUCLEOTIDE SEQUENCE [LARGE SCALE GENOMIC DNA]</scope>
    <source>
        <strain evidence="9">SH3</strain>
    </source>
</reference>
<evidence type="ECO:0000256" key="5">
    <source>
        <dbReference type="ARBA" id="ARBA00023136"/>
    </source>
</evidence>
<organism evidence="8 9">
    <name type="scientific">Cavenderia fasciculata</name>
    <name type="common">Slime mold</name>
    <name type="synonym">Dictyostelium fasciculatum</name>
    <dbReference type="NCBI Taxonomy" id="261658"/>
    <lineage>
        <taxon>Eukaryota</taxon>
        <taxon>Amoebozoa</taxon>
        <taxon>Evosea</taxon>
        <taxon>Eumycetozoa</taxon>
        <taxon>Dictyostelia</taxon>
        <taxon>Acytosteliales</taxon>
        <taxon>Cavenderiaceae</taxon>
        <taxon>Cavenderia</taxon>
    </lineage>
</organism>
<feature type="compositionally biased region" description="Low complexity" evidence="6">
    <location>
        <begin position="148"/>
        <end position="160"/>
    </location>
</feature>
<feature type="compositionally biased region" description="Basic and acidic residues" evidence="6">
    <location>
        <begin position="47"/>
        <end position="61"/>
    </location>
</feature>
<dbReference type="RefSeq" id="XP_004361933.1">
    <property type="nucleotide sequence ID" value="XM_004361876.1"/>
</dbReference>
<name>F4PKF8_CACFS</name>
<sequence>MKKSLIESDQLLYNNDGRNEDDNNNNSVTHQDGINTPPSSSSSSSKYYKDRKYKMIADENPMRGGGKPPTSYEKEDYQFSKNNSNSTMTASSYTTNTGMSSSLSNEKMSFGTRCTNRIYTFGQLSKRKKSLEQLQREMADSVMKEESMISSTSESGSSSNVDEEDEEGQVSSEPRIQGQDSKKFKKCLSVFDLLAFGIGAIIGSGIFVLTGVAAKEKAGPAVILSYAVSGIACALSGLCYAEFATRVPCSGSTYSYSYIVVGELVAWIIGWDLTLEYMIASATVARGWSGYLNSIIVAGGGYLPHPFAPFDIGNGFSVDIIAFFSVILLTVIVAFGMKESARFNKIFVVIKIAIVLFVIVAGSVYADTKNWEPFAPYGANGVFNAAAITFFAYLGFDGVCNVAEEVKNPQRDLPIGILGSLGISTILYMLVAVVLTLMVPYSEMDISAPLSQAFSSKGLQWASIIVSIGAFAGLTTAQLSGLLSQPRLYYSLSRDGLLPKWMSHIHPRFKTPFYSTIFTGVCAAIIALFVDINILADMVSIGTLLSFTLVSTCVLIMRYPSIDHKSQSNAKWIVRDFPVALQRPMYLCMYIAVFGLIAGAGVQYSLHYSVIIVFGVLMLLSSAVLFFLVPSNIPTGFKCPWVPLLPILSIWANMYLMISLSWGTWMRLVVWLFIGLLIYVFYGQKRSHLGKEQELNTLANRSSDNHGDLSASLHLKEKEMMSVGTPTTNNNKQIDQYVNEIQDRSNSTKPQPEDDEPTQQEEPNINKLDDENDQ</sequence>
<feature type="transmembrane region" description="Helical" evidence="7">
    <location>
        <begin position="664"/>
        <end position="682"/>
    </location>
</feature>
<feature type="compositionally biased region" description="Basic and acidic residues" evidence="6">
    <location>
        <begin position="132"/>
        <end position="147"/>
    </location>
</feature>
<dbReference type="InterPro" id="IPR002293">
    <property type="entry name" value="AA/rel_permease1"/>
</dbReference>
<dbReference type="AlphaFoldDB" id="F4PKF8"/>
<feature type="transmembrane region" description="Helical" evidence="7">
    <location>
        <begin position="538"/>
        <end position="557"/>
    </location>
</feature>
<feature type="compositionally biased region" description="Polar residues" evidence="6">
    <location>
        <begin position="27"/>
        <end position="38"/>
    </location>
</feature>
<keyword evidence="9" id="KW-1185">Reference proteome</keyword>
<dbReference type="OrthoDB" id="5982228at2759"/>
<keyword evidence="2" id="KW-0813">Transport</keyword>
<gene>
    <name evidence="8" type="primary">ctrB</name>
    <name evidence="8" type="ORF">DFA_06221</name>
</gene>
<dbReference type="KEGG" id="dfa:DFA_06221"/>
<feature type="transmembrane region" description="Helical" evidence="7">
    <location>
        <begin position="221"/>
        <end position="243"/>
    </location>
</feature>
<dbReference type="STRING" id="1054147.F4PKF8"/>
<dbReference type="GeneID" id="14876055"/>
<feature type="transmembrane region" description="Helical" evidence="7">
    <location>
        <begin position="193"/>
        <end position="214"/>
    </location>
</feature>
<proteinExistence type="predicted"/>
<dbReference type="Gene3D" id="1.20.1740.10">
    <property type="entry name" value="Amino acid/polyamine transporter I"/>
    <property type="match status" value="1"/>
</dbReference>
<evidence type="ECO:0000256" key="4">
    <source>
        <dbReference type="ARBA" id="ARBA00022989"/>
    </source>
</evidence>
<keyword evidence="3 7" id="KW-0812">Transmembrane</keyword>
<accession>F4PKF8</accession>
<feature type="transmembrane region" description="Helical" evidence="7">
    <location>
        <begin position="255"/>
        <end position="275"/>
    </location>
</feature>
<feature type="region of interest" description="Disordered" evidence="6">
    <location>
        <begin position="132"/>
        <end position="177"/>
    </location>
</feature>
<feature type="transmembrane region" description="Helical" evidence="7">
    <location>
        <begin position="377"/>
        <end position="396"/>
    </location>
</feature>
<dbReference type="EMBL" id="GL883007">
    <property type="protein sequence ID" value="EGG24082.1"/>
    <property type="molecule type" value="Genomic_DNA"/>
</dbReference>
<evidence type="ECO:0000256" key="1">
    <source>
        <dbReference type="ARBA" id="ARBA00004141"/>
    </source>
</evidence>
<feature type="transmembrane region" description="Helical" evidence="7">
    <location>
        <begin position="347"/>
        <end position="365"/>
    </location>
</feature>
<comment type="subcellular location">
    <subcellularLocation>
        <location evidence="1">Membrane</location>
        <topology evidence="1">Multi-pass membrane protein</topology>
    </subcellularLocation>
</comment>
<feature type="transmembrane region" description="Helical" evidence="7">
    <location>
        <begin position="641"/>
        <end position="658"/>
    </location>
</feature>
<feature type="transmembrane region" description="Helical" evidence="7">
    <location>
        <begin position="461"/>
        <end position="484"/>
    </location>
</feature>
<evidence type="ECO:0000313" key="9">
    <source>
        <dbReference type="Proteomes" id="UP000007797"/>
    </source>
</evidence>
<feature type="transmembrane region" description="Helical" evidence="7">
    <location>
        <begin position="585"/>
        <end position="602"/>
    </location>
</feature>
<dbReference type="GO" id="GO:0005886">
    <property type="term" value="C:plasma membrane"/>
    <property type="evidence" value="ECO:0007669"/>
    <property type="project" value="TreeGrafter"/>
</dbReference>
<feature type="transmembrane region" description="Helical" evidence="7">
    <location>
        <begin position="417"/>
        <end position="441"/>
    </location>
</feature>
<keyword evidence="5 7" id="KW-0472">Membrane</keyword>